<keyword evidence="7" id="KW-0677">Repeat</keyword>
<evidence type="ECO:0000256" key="1">
    <source>
        <dbReference type="ARBA" id="ARBA00001274"/>
    </source>
</evidence>
<evidence type="ECO:0000256" key="9">
    <source>
        <dbReference type="ARBA" id="ARBA00023239"/>
    </source>
</evidence>
<dbReference type="Pfam" id="PF00585">
    <property type="entry name" value="Thr_dehydrat_C"/>
    <property type="match status" value="2"/>
</dbReference>
<keyword evidence="9 11" id="KW-0456">Lyase</keyword>
<keyword evidence="6 11" id="KW-0412">Isoleucine biosynthesis</keyword>
<evidence type="ECO:0000256" key="3">
    <source>
        <dbReference type="ARBA" id="ARBA00004810"/>
    </source>
</evidence>
<dbReference type="PANTHER" id="PTHR48078">
    <property type="entry name" value="THREONINE DEHYDRATASE, MITOCHONDRIAL-RELATED"/>
    <property type="match status" value="1"/>
</dbReference>
<dbReference type="PANTHER" id="PTHR48078:SF11">
    <property type="entry name" value="THREONINE DEHYDRATASE, MITOCHONDRIAL"/>
    <property type="match status" value="1"/>
</dbReference>
<evidence type="ECO:0000256" key="2">
    <source>
        <dbReference type="ARBA" id="ARBA00001933"/>
    </source>
</evidence>
<evidence type="ECO:0000256" key="10">
    <source>
        <dbReference type="ARBA" id="ARBA00023304"/>
    </source>
</evidence>
<comment type="similarity">
    <text evidence="4 11">Belongs to the serine/threonine dehydratase family.</text>
</comment>
<dbReference type="PROSITE" id="PS00165">
    <property type="entry name" value="DEHYDRATASE_SER_THR"/>
    <property type="match status" value="1"/>
</dbReference>
<protein>
    <recommendedName>
        <fullName evidence="11">Threonine dehydratase</fullName>
        <ecNumber evidence="11">4.3.1.19</ecNumber>
    </recommendedName>
    <alternativeName>
        <fullName evidence="11">Threonine deaminase</fullName>
    </alternativeName>
</protein>
<keyword evidence="10 11" id="KW-0100">Branched-chain amino acid biosynthesis</keyword>
<name>A0ABR2YF59_9CHLO</name>
<comment type="catalytic activity">
    <reaction evidence="1 11">
        <text>L-threonine = 2-oxobutanoate + NH4(+)</text>
        <dbReference type="Rhea" id="RHEA:22108"/>
        <dbReference type="ChEBI" id="CHEBI:16763"/>
        <dbReference type="ChEBI" id="CHEBI:28938"/>
        <dbReference type="ChEBI" id="CHEBI:57926"/>
        <dbReference type="EC" id="4.3.1.19"/>
    </reaction>
</comment>
<feature type="domain" description="ACT-like" evidence="12">
    <location>
        <begin position="459"/>
        <end position="532"/>
    </location>
</feature>
<dbReference type="SUPFAM" id="SSF55021">
    <property type="entry name" value="ACT-like"/>
    <property type="match status" value="2"/>
</dbReference>
<dbReference type="NCBIfam" id="TIGR01124">
    <property type="entry name" value="ilvA_2Cterm"/>
    <property type="match status" value="1"/>
</dbReference>
<keyword evidence="8 11" id="KW-0663">Pyridoxal phosphate</keyword>
<organism evidence="13 14">
    <name type="scientific">Coccomyxa subellipsoidea</name>
    <dbReference type="NCBI Taxonomy" id="248742"/>
    <lineage>
        <taxon>Eukaryota</taxon>
        <taxon>Viridiplantae</taxon>
        <taxon>Chlorophyta</taxon>
        <taxon>core chlorophytes</taxon>
        <taxon>Trebouxiophyceae</taxon>
        <taxon>Trebouxiophyceae incertae sedis</taxon>
        <taxon>Coccomyxaceae</taxon>
        <taxon>Coccomyxa</taxon>
    </lineage>
</organism>
<dbReference type="Gene3D" id="3.40.50.1100">
    <property type="match status" value="2"/>
</dbReference>
<evidence type="ECO:0000256" key="7">
    <source>
        <dbReference type="ARBA" id="ARBA00022737"/>
    </source>
</evidence>
<dbReference type="InterPro" id="IPR036052">
    <property type="entry name" value="TrpB-like_PALP_sf"/>
</dbReference>
<evidence type="ECO:0000259" key="12">
    <source>
        <dbReference type="PROSITE" id="PS51672"/>
    </source>
</evidence>
<dbReference type="CDD" id="cd01562">
    <property type="entry name" value="Thr-dehyd"/>
    <property type="match status" value="1"/>
</dbReference>
<dbReference type="PROSITE" id="PS51672">
    <property type="entry name" value="ACT_LIKE"/>
    <property type="match status" value="2"/>
</dbReference>
<keyword evidence="5 11" id="KW-0028">Amino-acid biosynthesis</keyword>
<dbReference type="EMBL" id="JALJOT010000013">
    <property type="protein sequence ID" value="KAK9904163.1"/>
    <property type="molecule type" value="Genomic_DNA"/>
</dbReference>
<dbReference type="Proteomes" id="UP001491310">
    <property type="component" value="Unassembled WGS sequence"/>
</dbReference>
<evidence type="ECO:0000256" key="6">
    <source>
        <dbReference type="ARBA" id="ARBA00022624"/>
    </source>
</evidence>
<evidence type="ECO:0000313" key="14">
    <source>
        <dbReference type="Proteomes" id="UP001491310"/>
    </source>
</evidence>
<dbReference type="InterPro" id="IPR001721">
    <property type="entry name" value="TD_ACT-like"/>
</dbReference>
<dbReference type="InterPro" id="IPR000634">
    <property type="entry name" value="Ser/Thr_deHydtase_PyrdxlP-BS"/>
</dbReference>
<keyword evidence="14" id="KW-1185">Reference proteome</keyword>
<dbReference type="InterPro" id="IPR038110">
    <property type="entry name" value="TD_ACT-like_sf"/>
</dbReference>
<evidence type="ECO:0000256" key="11">
    <source>
        <dbReference type="RuleBase" id="RU362012"/>
    </source>
</evidence>
<dbReference type="InterPro" id="IPR045865">
    <property type="entry name" value="ACT-like_dom_sf"/>
</dbReference>
<dbReference type="Pfam" id="PF00291">
    <property type="entry name" value="PALP"/>
    <property type="match status" value="1"/>
</dbReference>
<comment type="caution">
    <text evidence="13">The sequence shown here is derived from an EMBL/GenBank/DDBJ whole genome shotgun (WGS) entry which is preliminary data.</text>
</comment>
<evidence type="ECO:0000256" key="5">
    <source>
        <dbReference type="ARBA" id="ARBA00022605"/>
    </source>
</evidence>
<evidence type="ECO:0000313" key="13">
    <source>
        <dbReference type="EMBL" id="KAK9904163.1"/>
    </source>
</evidence>
<gene>
    <name evidence="13" type="ORF">WJX75_005600</name>
</gene>
<dbReference type="InterPro" id="IPR001926">
    <property type="entry name" value="TrpB-like_PALP"/>
</dbReference>
<comment type="pathway">
    <text evidence="3 11">Amino-acid biosynthesis; L-isoleucine biosynthesis; 2-oxobutanoate from L-threonine: step 1/1.</text>
</comment>
<dbReference type="SUPFAM" id="SSF53686">
    <property type="entry name" value="Tryptophan synthase beta subunit-like PLP-dependent enzymes"/>
    <property type="match status" value="1"/>
</dbReference>
<comment type="cofactor">
    <cofactor evidence="2 11">
        <name>pyridoxal 5'-phosphate</name>
        <dbReference type="ChEBI" id="CHEBI:597326"/>
    </cofactor>
</comment>
<proteinExistence type="inferred from homology"/>
<accession>A0ABR2YF59</accession>
<reference evidence="13 14" key="1">
    <citation type="journal article" date="2024" name="Nat. Commun.">
        <title>Phylogenomics reveals the evolutionary origins of lichenization in chlorophyte algae.</title>
        <authorList>
            <person name="Puginier C."/>
            <person name="Libourel C."/>
            <person name="Otte J."/>
            <person name="Skaloud P."/>
            <person name="Haon M."/>
            <person name="Grisel S."/>
            <person name="Petersen M."/>
            <person name="Berrin J.G."/>
            <person name="Delaux P.M."/>
            <person name="Dal Grande F."/>
            <person name="Keller J."/>
        </authorList>
    </citation>
    <scope>NUCLEOTIDE SEQUENCE [LARGE SCALE GENOMIC DNA]</scope>
    <source>
        <strain evidence="13 14">SAG 216-7</strain>
    </source>
</reference>
<feature type="domain" description="ACT-like" evidence="12">
    <location>
        <begin position="358"/>
        <end position="432"/>
    </location>
</feature>
<dbReference type="InterPro" id="IPR050147">
    <property type="entry name" value="Ser/Thr_Dehydratase"/>
</dbReference>
<dbReference type="Gene3D" id="3.40.1020.10">
    <property type="entry name" value="Biosynthetic Threonine Deaminase, Domain 3"/>
    <property type="match status" value="1"/>
</dbReference>
<dbReference type="EC" id="4.3.1.19" evidence="11"/>
<evidence type="ECO:0000256" key="8">
    <source>
        <dbReference type="ARBA" id="ARBA00022898"/>
    </source>
</evidence>
<evidence type="ECO:0000256" key="4">
    <source>
        <dbReference type="ARBA" id="ARBA00010869"/>
    </source>
</evidence>
<sequence length="543" mass="58407">MRRCTGCTEPACQTPEGCQQSLWRFQPGGYLREILTARVYDVAVETPLELASGLSLSLDNRLFLKREDLQPVFSFKLRGAYNKMASLTPEQRQRGVITSSAGNHAQGVALAAARLGCKATICMPVTTPGIKVDAVRRLGATVEMVGESYTETQSHAQAKAQEEGLVFVAPYDDPHTIAGQGTIGTEVLRQLSSADLDGLHAIFVAIGGGGLIAGIAAYVKALRPGVKIIGVEPTGANAMAMSLAAGRRVTLSKVDAFADGVAVKEVGMETFRICRDLVDGVVLVDNSAISAAIKDVFNETRSILEPAGAVAVAGAKAYLSRHGLQGVTAVAVTSGANMNFDRLRLVTELADIGGLREAMLATTIPERHGSFADFLDIAINDASLQITEFKYRFSAGSEAHILWGLGIQHPSEVTDLVERLNTAGNPTIDISGIEAAQVHLRHLVGGRARSFMGELPHERIFQVDFPERPGALRRFLSVISPTFLLTLFHYRKTGNRSTKLLVGIQVQPHQEESFAAAQEQLAADYTFEELSGKARQVFMMFIS</sequence>
<dbReference type="NCBIfam" id="NF006674">
    <property type="entry name" value="PRK09224.1"/>
    <property type="match status" value="1"/>
</dbReference>
<dbReference type="InterPro" id="IPR005787">
    <property type="entry name" value="Thr_deHydtase_biosynth"/>
</dbReference>